<dbReference type="OrthoDB" id="9800554at2"/>
<evidence type="ECO:0000313" key="1">
    <source>
        <dbReference type="EMBL" id="ADZ90530.1"/>
    </source>
</evidence>
<dbReference type="InterPro" id="IPR041881">
    <property type="entry name" value="PqqD_sf"/>
</dbReference>
<dbReference type="HOGENOM" id="CLU_159325_2_3_6"/>
<dbReference type="Proteomes" id="UP000001062">
    <property type="component" value="Chromosome"/>
</dbReference>
<dbReference type="Gene3D" id="1.10.10.1150">
    <property type="entry name" value="Coenzyme PQQ synthesis protein D (PqqD)"/>
    <property type="match status" value="1"/>
</dbReference>
<proteinExistence type="predicted"/>
<organism evidence="1 2">
    <name type="scientific">Marinomonas mediterranea (strain ATCC 700492 / JCM 21426 / NBRC 103028 / MMB-1)</name>
    <dbReference type="NCBI Taxonomy" id="717774"/>
    <lineage>
        <taxon>Bacteria</taxon>
        <taxon>Pseudomonadati</taxon>
        <taxon>Pseudomonadota</taxon>
        <taxon>Gammaproteobacteria</taxon>
        <taxon>Oceanospirillales</taxon>
        <taxon>Oceanospirillaceae</taxon>
        <taxon>Marinomonas</taxon>
    </lineage>
</organism>
<dbReference type="eggNOG" id="ENOG5033BC0">
    <property type="taxonomic scope" value="Bacteria"/>
</dbReference>
<protein>
    <recommendedName>
        <fullName evidence="3">PqqD family protein</fullName>
    </recommendedName>
</protein>
<accession>F2JVI6</accession>
<dbReference type="Pfam" id="PF05402">
    <property type="entry name" value="PqqD"/>
    <property type="match status" value="1"/>
</dbReference>
<dbReference type="KEGG" id="mme:Marme_1257"/>
<dbReference type="AlphaFoldDB" id="F2JVI6"/>
<reference evidence="1 2" key="1">
    <citation type="journal article" date="2012" name="Stand. Genomic Sci.">
        <title>Complete genome sequence of the melanogenic marine bacterium Marinomonas mediterranea type strain (MMB-1(T)).</title>
        <authorList>
            <person name="Lucas-Elio P."/>
            <person name="Goodwin L."/>
            <person name="Woyke T."/>
            <person name="Pitluck S."/>
            <person name="Nolan M."/>
            <person name="Kyrpides N.C."/>
            <person name="Detter J.C."/>
            <person name="Copeland A."/>
            <person name="Teshima H."/>
            <person name="Bruce D."/>
            <person name="Detter C."/>
            <person name="Tapia R."/>
            <person name="Han S."/>
            <person name="Land M.L."/>
            <person name="Ivanova N."/>
            <person name="Mikhailova N."/>
            <person name="Johnston A.W."/>
            <person name="Sanchez-Amat A."/>
        </authorList>
    </citation>
    <scope>NUCLEOTIDE SEQUENCE [LARGE SCALE GENOMIC DNA]</scope>
    <source>
        <strain evidence="2">ATCC 700492 / JCM 21426 / NBRC 103028 / MMB-1</strain>
    </source>
</reference>
<dbReference type="InterPro" id="IPR008792">
    <property type="entry name" value="PQQD"/>
</dbReference>
<sequence length="97" mass="11367">MNKVEKIDSSDRWIRCEGVLESELNDQLILMDIEKGFYFGLSGVSKVIWDCLESPSSIYDICSRMTTIYDVDHVKCENDVERFIKSLANRKLIREER</sequence>
<keyword evidence="2" id="KW-1185">Reference proteome</keyword>
<dbReference type="STRING" id="717774.Marme_1257"/>
<name>F2JVI6_MARM1</name>
<evidence type="ECO:0008006" key="3">
    <source>
        <dbReference type="Google" id="ProtNLM"/>
    </source>
</evidence>
<dbReference type="EMBL" id="CP002583">
    <property type="protein sequence ID" value="ADZ90530.1"/>
    <property type="molecule type" value="Genomic_DNA"/>
</dbReference>
<evidence type="ECO:0000313" key="2">
    <source>
        <dbReference type="Proteomes" id="UP000001062"/>
    </source>
</evidence>
<gene>
    <name evidence="1" type="ordered locus">Marme_1257</name>
</gene>